<dbReference type="InterPro" id="IPR050452">
    <property type="entry name" value="Metacaspase"/>
</dbReference>
<name>A0A1D2VN51_9ASCO</name>
<dbReference type="RefSeq" id="XP_020049340.1">
    <property type="nucleotide sequence ID" value="XM_020192688.1"/>
</dbReference>
<dbReference type="Gene3D" id="3.40.50.12660">
    <property type="match status" value="1"/>
</dbReference>
<evidence type="ECO:0000259" key="3">
    <source>
        <dbReference type="Pfam" id="PF00656"/>
    </source>
</evidence>
<dbReference type="EMBL" id="KV454476">
    <property type="protein sequence ID" value="ODV63033.1"/>
    <property type="molecule type" value="Genomic_DNA"/>
</dbReference>
<organism evidence="4 5">
    <name type="scientific">Ascoidea rubescens DSM 1968</name>
    <dbReference type="NCBI Taxonomy" id="1344418"/>
    <lineage>
        <taxon>Eukaryota</taxon>
        <taxon>Fungi</taxon>
        <taxon>Dikarya</taxon>
        <taxon>Ascomycota</taxon>
        <taxon>Saccharomycotina</taxon>
        <taxon>Saccharomycetes</taxon>
        <taxon>Ascoideaceae</taxon>
        <taxon>Ascoidea</taxon>
    </lineage>
</organism>
<dbReference type="InterPro" id="IPR011600">
    <property type="entry name" value="Pept_C14_caspase"/>
</dbReference>
<keyword evidence="2" id="KW-0865">Zymogen</keyword>
<dbReference type="GO" id="GO:0005737">
    <property type="term" value="C:cytoplasm"/>
    <property type="evidence" value="ECO:0007669"/>
    <property type="project" value="TreeGrafter"/>
</dbReference>
<keyword evidence="5" id="KW-1185">Reference proteome</keyword>
<feature type="domain" description="Peptidase C14 caspase" evidence="3">
    <location>
        <begin position="26"/>
        <end position="238"/>
    </location>
</feature>
<protein>
    <recommendedName>
        <fullName evidence="3">Peptidase C14 caspase domain-containing protein</fullName>
    </recommendedName>
</protein>
<dbReference type="Proteomes" id="UP000095038">
    <property type="component" value="Unassembled WGS sequence"/>
</dbReference>
<sequence length="306" mass="35250">MDGHNRLHHYFRFEYKHLDKKCTGSRKALLIEIINPKNINHRMKYTNNIELVFNFLKSNNFHNSNIRILSDFGNNKEISPTKDKIIESIDWLVKNSCSNDSFFLYFLGAGTHSPTNAGDEISGYDQAIITKDGLRILDNDLYNRIVKDLAEDCRLTAVFDCDHSGTILDLPYNYSMEGEHIFGMRKTLAKQIKNLLFVLKPLGLGTLVDTYKKKKIDKIIKKTHKPNAKVILIAACEDLQNKRMGIIKNEINFLYLTYRFCRAMGIVEPRLLSYQKLLEELGGMETSTPQLGSSVHILLRQDIFQI</sequence>
<dbReference type="GO" id="GO:0006508">
    <property type="term" value="P:proteolysis"/>
    <property type="evidence" value="ECO:0007669"/>
    <property type="project" value="InterPro"/>
</dbReference>
<gene>
    <name evidence="4" type="ORF">ASCRUDRAFT_74446</name>
</gene>
<dbReference type="Pfam" id="PF00656">
    <property type="entry name" value="Peptidase_C14"/>
    <property type="match status" value="1"/>
</dbReference>
<dbReference type="InParanoid" id="A0A1D2VN51"/>
<dbReference type="AlphaFoldDB" id="A0A1D2VN51"/>
<evidence type="ECO:0000256" key="2">
    <source>
        <dbReference type="ARBA" id="ARBA00023145"/>
    </source>
</evidence>
<proteinExistence type="inferred from homology"/>
<comment type="similarity">
    <text evidence="1">Belongs to the peptidase C14B family.</text>
</comment>
<reference evidence="5" key="1">
    <citation type="submission" date="2016-05" db="EMBL/GenBank/DDBJ databases">
        <title>Comparative genomics of biotechnologically important yeasts.</title>
        <authorList>
            <consortium name="DOE Joint Genome Institute"/>
            <person name="Riley R."/>
            <person name="Haridas S."/>
            <person name="Wolfe K.H."/>
            <person name="Lopes M.R."/>
            <person name="Hittinger C.T."/>
            <person name="Goker M."/>
            <person name="Salamov A."/>
            <person name="Wisecaver J."/>
            <person name="Long T.M."/>
            <person name="Aerts A.L."/>
            <person name="Barry K."/>
            <person name="Choi C."/>
            <person name="Clum A."/>
            <person name="Coughlan A.Y."/>
            <person name="Deshpande S."/>
            <person name="Douglass A.P."/>
            <person name="Hanson S.J."/>
            <person name="Klenk H.-P."/>
            <person name="Labutti K."/>
            <person name="Lapidus A."/>
            <person name="Lindquist E."/>
            <person name="Lipzen A."/>
            <person name="Meier-Kolthoff J.P."/>
            <person name="Ohm R.A."/>
            <person name="Otillar R.P."/>
            <person name="Pangilinan J."/>
            <person name="Peng Y."/>
            <person name="Rokas A."/>
            <person name="Rosa C.A."/>
            <person name="Scheuner C."/>
            <person name="Sibirny A.A."/>
            <person name="Slot J.C."/>
            <person name="Stielow J.B."/>
            <person name="Sun H."/>
            <person name="Kurtzman C.P."/>
            <person name="Blackwell M."/>
            <person name="Grigoriev I.V."/>
            <person name="Jeffries T.W."/>
        </authorList>
    </citation>
    <scope>NUCLEOTIDE SEQUENCE [LARGE SCALE GENOMIC DNA]</scope>
    <source>
        <strain evidence="5">DSM 1968</strain>
    </source>
</reference>
<evidence type="ECO:0000256" key="1">
    <source>
        <dbReference type="ARBA" id="ARBA00009005"/>
    </source>
</evidence>
<dbReference type="GeneID" id="30966324"/>
<dbReference type="GO" id="GO:0004197">
    <property type="term" value="F:cysteine-type endopeptidase activity"/>
    <property type="evidence" value="ECO:0007669"/>
    <property type="project" value="InterPro"/>
</dbReference>
<evidence type="ECO:0000313" key="5">
    <source>
        <dbReference type="Proteomes" id="UP000095038"/>
    </source>
</evidence>
<dbReference type="PANTHER" id="PTHR48104">
    <property type="entry name" value="METACASPASE-4"/>
    <property type="match status" value="1"/>
</dbReference>
<accession>A0A1D2VN51</accession>
<evidence type="ECO:0000313" key="4">
    <source>
        <dbReference type="EMBL" id="ODV63033.1"/>
    </source>
</evidence>
<dbReference type="OrthoDB" id="3223806at2759"/>
<dbReference type="PANTHER" id="PTHR48104:SF30">
    <property type="entry name" value="METACASPASE-1"/>
    <property type="match status" value="1"/>
</dbReference>